<reference evidence="2" key="1">
    <citation type="journal article" date="2014" name="Int. J. Syst. Evol. Microbiol.">
        <title>Complete genome sequence of Corynebacterium casei LMG S-19264T (=DSM 44701T), isolated from a smear-ripened cheese.</title>
        <authorList>
            <consortium name="US DOE Joint Genome Institute (JGI-PGF)"/>
            <person name="Walter F."/>
            <person name="Albersmeier A."/>
            <person name="Kalinowski J."/>
            <person name="Ruckert C."/>
        </authorList>
    </citation>
    <scope>NUCLEOTIDE SEQUENCE</scope>
    <source>
        <strain evidence="2">JCM 19831</strain>
    </source>
</reference>
<comment type="caution">
    <text evidence="2">The sequence shown here is derived from an EMBL/GenBank/DDBJ whole genome shotgun (WGS) entry which is preliminary data.</text>
</comment>
<accession>A0A917WR65</accession>
<evidence type="ECO:0000256" key="1">
    <source>
        <dbReference type="SAM" id="MobiDB-lite"/>
    </source>
</evidence>
<feature type="region of interest" description="Disordered" evidence="1">
    <location>
        <begin position="123"/>
        <end position="150"/>
    </location>
</feature>
<keyword evidence="3" id="KW-1185">Reference proteome</keyword>
<dbReference type="Proteomes" id="UP000642070">
    <property type="component" value="Unassembled WGS sequence"/>
</dbReference>
<evidence type="ECO:0000313" key="3">
    <source>
        <dbReference type="Proteomes" id="UP000642070"/>
    </source>
</evidence>
<evidence type="ECO:0000313" key="2">
    <source>
        <dbReference type="EMBL" id="GGM22735.1"/>
    </source>
</evidence>
<protein>
    <submittedName>
        <fullName evidence="2">Uncharacterized protein</fullName>
    </submittedName>
</protein>
<dbReference type="RefSeq" id="WP_190249942.1">
    <property type="nucleotide sequence ID" value="NZ_BMPI01000010.1"/>
</dbReference>
<proteinExistence type="predicted"/>
<dbReference type="EMBL" id="BMPI01000010">
    <property type="protein sequence ID" value="GGM22735.1"/>
    <property type="molecule type" value="Genomic_DNA"/>
</dbReference>
<sequence length="250" mass="27008">MTRPIEDPFWTSAPPGERVDADTMTALRVLHALCGQLAASVAAVGADRDRRDSLIGLLDALSRGAAGEVGAHGYTWDSLLIDHHWRLTHLYAAAALDYAWAASRIATKLAAGAGPVVPLQQWPDRERHPGPDWLTADPGHRVSPLQLPAPDDRLGQRHAGQVREANALLAETHPRMHDLVVRVLKVHPDDLRSGGDATDAPRLSQDDHAAYEPRRVRLHEAATALHIHAAACARAVVLLNVASAEGRRDG</sequence>
<name>A0A917WR65_9ACTN</name>
<reference evidence="2" key="2">
    <citation type="submission" date="2020-09" db="EMBL/GenBank/DDBJ databases">
        <authorList>
            <person name="Sun Q."/>
            <person name="Ohkuma M."/>
        </authorList>
    </citation>
    <scope>NUCLEOTIDE SEQUENCE</scope>
    <source>
        <strain evidence="2">JCM 19831</strain>
    </source>
</reference>
<gene>
    <name evidence="2" type="ORF">GCM10007977_024900</name>
</gene>
<organism evidence="2 3">
    <name type="scientific">Dactylosporangium sucinum</name>
    <dbReference type="NCBI Taxonomy" id="1424081"/>
    <lineage>
        <taxon>Bacteria</taxon>
        <taxon>Bacillati</taxon>
        <taxon>Actinomycetota</taxon>
        <taxon>Actinomycetes</taxon>
        <taxon>Micromonosporales</taxon>
        <taxon>Micromonosporaceae</taxon>
        <taxon>Dactylosporangium</taxon>
    </lineage>
</organism>
<dbReference type="AlphaFoldDB" id="A0A917WR65"/>